<comment type="caution">
    <text evidence="1">The sequence shown here is derived from an EMBL/GenBank/DDBJ whole genome shotgun (WGS) entry which is preliminary data.</text>
</comment>
<organism evidence="1 2">
    <name type="scientific">Toxoplasma gondii p89</name>
    <dbReference type="NCBI Taxonomy" id="943119"/>
    <lineage>
        <taxon>Eukaryota</taxon>
        <taxon>Sar</taxon>
        <taxon>Alveolata</taxon>
        <taxon>Apicomplexa</taxon>
        <taxon>Conoidasida</taxon>
        <taxon>Coccidia</taxon>
        <taxon>Eucoccidiorida</taxon>
        <taxon>Eimeriorina</taxon>
        <taxon>Sarcocystidae</taxon>
        <taxon>Toxoplasma</taxon>
    </lineage>
</organism>
<evidence type="ECO:0000313" key="1">
    <source>
        <dbReference type="EMBL" id="KFG36915.1"/>
    </source>
</evidence>
<gene>
    <name evidence="1" type="ORF">TGP89_366070</name>
</gene>
<accession>A0A086JXP7</accession>
<sequence>MPRLLQQEQVHSAFAAEERLVPLIFVSILGRTKTASFLHLHRLLASPGREEARQGEGEGDARRALPFSLKKSRGVDVVFVLCGRFASWRRNRRKCRLAPADAAFPWFPSIRMMVQERQSVRSLHE</sequence>
<proteinExistence type="predicted"/>
<evidence type="ECO:0000313" key="2">
    <source>
        <dbReference type="Proteomes" id="UP000028828"/>
    </source>
</evidence>
<name>A0A086JXP7_TOXGO</name>
<dbReference type="VEuPathDB" id="ToxoDB:TGP89_366070"/>
<dbReference type="EMBL" id="AEYI02001487">
    <property type="protein sequence ID" value="KFG36915.1"/>
    <property type="molecule type" value="Genomic_DNA"/>
</dbReference>
<dbReference type="AlphaFoldDB" id="A0A086JXP7"/>
<reference evidence="1 2" key="1">
    <citation type="submission" date="2014-03" db="EMBL/GenBank/DDBJ databases">
        <authorList>
            <person name="Sibley D."/>
            <person name="Venepally P."/>
            <person name="Karamycheva S."/>
            <person name="Hadjithomas M."/>
            <person name="Khan A."/>
            <person name="Brunk B."/>
            <person name="Roos D."/>
            <person name="Caler E."/>
            <person name="Lorenzi H."/>
        </authorList>
    </citation>
    <scope>NUCLEOTIDE SEQUENCE [LARGE SCALE GENOMIC DNA]</scope>
    <source>
        <strain evidence="2">p89</strain>
    </source>
</reference>
<dbReference type="Proteomes" id="UP000028828">
    <property type="component" value="Unassembled WGS sequence"/>
</dbReference>
<protein>
    <submittedName>
        <fullName evidence="1">Uncharacterized protein</fullName>
    </submittedName>
</protein>